<dbReference type="AlphaFoldDB" id="A0A9E2NZJ7"/>
<dbReference type="InterPro" id="IPR041532">
    <property type="entry name" value="RlmI-like_PUA"/>
</dbReference>
<dbReference type="InterPro" id="IPR019614">
    <property type="entry name" value="SAM-dep_methyl-trfase"/>
</dbReference>
<dbReference type="Gene3D" id="3.30.750.80">
    <property type="entry name" value="RNA methyltransferase domain (HRMD) like"/>
    <property type="match status" value="1"/>
</dbReference>
<keyword evidence="2" id="KW-0963">Cytoplasm</keyword>
<sequence>MKFPKIFLKAKEEIDILKGAPWVYDNEILYVKYVQSKQMQSSWEDFSLPDGIPAEVYSKSGLFLGTGIINKKSKIAVRFLSKDKAEKVFGEGASWENFQGQQNETVAFFEKKLEEALKIRYLFYTKSDSYRLCFGESDFIPGFIADRYRDIEGRVFLSVQFLSLAAEVFRSEIISALEKLCHPYGIYERSDVAVRELEGLEQKKGWIGGDHDPKIVIRENGVLLTVDLEKGQKTGYFLDQKDNRRLVADLAKGCRVLDTFTHTGAFGLNAVKGGSKEVISVDISPEAIEMVEENIRLNKAGTVMKAVCADVFDLLREYEKKGETFDLIILDPPAFAKSAGKITKAYGGYKEINLTAMKLLSPGGLLVTCSCSHFFDTATFYEMLLHAGQDAHRSVQILEKRGPGPDHPQLMGYDRGEYLKCAVLRVL</sequence>
<gene>
    <name evidence="9" type="ORF">IAA16_07380</name>
</gene>
<comment type="similarity">
    <text evidence="6">Belongs to the methyltransferase superfamily. RlmI family.</text>
</comment>
<protein>
    <submittedName>
        <fullName evidence="9">Class I SAM-dependent rRNA methyltransferase</fullName>
    </submittedName>
</protein>
<evidence type="ECO:0000313" key="9">
    <source>
        <dbReference type="EMBL" id="MBU3850370.1"/>
    </source>
</evidence>
<dbReference type="InterPro" id="IPR036974">
    <property type="entry name" value="PUA_sf"/>
</dbReference>
<dbReference type="CDD" id="cd11572">
    <property type="entry name" value="RlmI_M_like"/>
    <property type="match status" value="1"/>
</dbReference>
<keyword evidence="5" id="KW-0949">S-adenosyl-L-methionine</keyword>
<dbReference type="PANTHER" id="PTHR42873:SF1">
    <property type="entry name" value="S-ADENOSYLMETHIONINE-DEPENDENT METHYLTRANSFERASE DOMAIN-CONTAINING PROTEIN"/>
    <property type="match status" value="1"/>
</dbReference>
<keyword evidence="3 9" id="KW-0489">Methyltransferase</keyword>
<keyword evidence="4" id="KW-0808">Transferase</keyword>
<evidence type="ECO:0000256" key="2">
    <source>
        <dbReference type="ARBA" id="ARBA00022490"/>
    </source>
</evidence>
<reference evidence="9" key="1">
    <citation type="journal article" date="2021" name="PeerJ">
        <title>Extensive microbial diversity within the chicken gut microbiome revealed by metagenomics and culture.</title>
        <authorList>
            <person name="Gilroy R."/>
            <person name="Ravi A."/>
            <person name="Getino M."/>
            <person name="Pursley I."/>
            <person name="Horton D.L."/>
            <person name="Alikhan N.F."/>
            <person name="Baker D."/>
            <person name="Gharbi K."/>
            <person name="Hall N."/>
            <person name="Watson M."/>
            <person name="Adriaenssens E.M."/>
            <person name="Foster-Nyarko E."/>
            <person name="Jarju S."/>
            <person name="Secka A."/>
            <person name="Antonio M."/>
            <person name="Oren A."/>
            <person name="Chaudhuri R.R."/>
            <person name="La Ragione R."/>
            <person name="Hildebrand F."/>
            <person name="Pallen M.J."/>
        </authorList>
    </citation>
    <scope>NUCLEOTIDE SEQUENCE</scope>
    <source>
        <strain evidence="9">Gambia15-2214</strain>
    </source>
</reference>
<evidence type="ECO:0000256" key="6">
    <source>
        <dbReference type="ARBA" id="ARBA00038091"/>
    </source>
</evidence>
<accession>A0A9E2NZJ7</accession>
<dbReference type="Gene3D" id="2.30.130.10">
    <property type="entry name" value="PUA domain"/>
    <property type="match status" value="1"/>
</dbReference>
<dbReference type="InterPro" id="IPR029063">
    <property type="entry name" value="SAM-dependent_MTases_sf"/>
</dbReference>
<dbReference type="CDD" id="cd21153">
    <property type="entry name" value="PUA_RlmI"/>
    <property type="match status" value="1"/>
</dbReference>
<feature type="domain" description="RlmI-like PUA" evidence="8">
    <location>
        <begin position="6"/>
        <end position="82"/>
    </location>
</feature>
<dbReference type="SUPFAM" id="SSF53335">
    <property type="entry name" value="S-adenosyl-L-methionine-dependent methyltransferases"/>
    <property type="match status" value="1"/>
</dbReference>
<dbReference type="Pfam" id="PF17785">
    <property type="entry name" value="PUA_3"/>
    <property type="match status" value="1"/>
</dbReference>
<dbReference type="SUPFAM" id="SSF88697">
    <property type="entry name" value="PUA domain-like"/>
    <property type="match status" value="1"/>
</dbReference>
<feature type="domain" description="S-adenosylmethionine-dependent methyltransferase" evidence="7">
    <location>
        <begin position="205"/>
        <end position="409"/>
    </location>
</feature>
<proteinExistence type="inferred from homology"/>
<evidence type="ECO:0000256" key="1">
    <source>
        <dbReference type="ARBA" id="ARBA00004496"/>
    </source>
</evidence>
<dbReference type="GO" id="GO:0003723">
    <property type="term" value="F:RNA binding"/>
    <property type="evidence" value="ECO:0007669"/>
    <property type="project" value="InterPro"/>
</dbReference>
<evidence type="ECO:0000259" key="7">
    <source>
        <dbReference type="Pfam" id="PF10672"/>
    </source>
</evidence>
<dbReference type="EMBL" id="JAHLFV010000173">
    <property type="protein sequence ID" value="MBU3850370.1"/>
    <property type="molecule type" value="Genomic_DNA"/>
</dbReference>
<dbReference type="GO" id="GO:0032259">
    <property type="term" value="P:methylation"/>
    <property type="evidence" value="ECO:0007669"/>
    <property type="project" value="UniProtKB-KW"/>
</dbReference>
<dbReference type="GO" id="GO:0008168">
    <property type="term" value="F:methyltransferase activity"/>
    <property type="evidence" value="ECO:0007669"/>
    <property type="project" value="UniProtKB-KW"/>
</dbReference>
<organism evidence="9 10">
    <name type="scientific">Candidatus Treponema excrementipullorum</name>
    <dbReference type="NCBI Taxonomy" id="2838768"/>
    <lineage>
        <taxon>Bacteria</taxon>
        <taxon>Pseudomonadati</taxon>
        <taxon>Spirochaetota</taxon>
        <taxon>Spirochaetia</taxon>
        <taxon>Spirochaetales</taxon>
        <taxon>Treponemataceae</taxon>
        <taxon>Treponema</taxon>
    </lineage>
</organism>
<evidence type="ECO:0000256" key="4">
    <source>
        <dbReference type="ARBA" id="ARBA00022679"/>
    </source>
</evidence>
<evidence type="ECO:0000313" key="10">
    <source>
        <dbReference type="Proteomes" id="UP000823914"/>
    </source>
</evidence>
<dbReference type="InterPro" id="IPR015947">
    <property type="entry name" value="PUA-like_sf"/>
</dbReference>
<comment type="subcellular location">
    <subcellularLocation>
        <location evidence="1">Cytoplasm</location>
    </subcellularLocation>
</comment>
<name>A0A9E2NZJ7_9SPIR</name>
<dbReference type="PANTHER" id="PTHR42873">
    <property type="entry name" value="RIBOSOMAL RNA LARGE SUBUNIT METHYLTRANSFERASE"/>
    <property type="match status" value="1"/>
</dbReference>
<dbReference type="CDD" id="cd02440">
    <property type="entry name" value="AdoMet_MTases"/>
    <property type="match status" value="1"/>
</dbReference>
<evidence type="ECO:0000256" key="5">
    <source>
        <dbReference type="ARBA" id="ARBA00022691"/>
    </source>
</evidence>
<evidence type="ECO:0000256" key="3">
    <source>
        <dbReference type="ARBA" id="ARBA00022603"/>
    </source>
</evidence>
<reference evidence="9" key="2">
    <citation type="submission" date="2021-04" db="EMBL/GenBank/DDBJ databases">
        <authorList>
            <person name="Gilroy R."/>
        </authorList>
    </citation>
    <scope>NUCLEOTIDE SEQUENCE</scope>
    <source>
        <strain evidence="9">Gambia15-2214</strain>
    </source>
</reference>
<evidence type="ECO:0000259" key="8">
    <source>
        <dbReference type="Pfam" id="PF17785"/>
    </source>
</evidence>
<dbReference type="GO" id="GO:0005737">
    <property type="term" value="C:cytoplasm"/>
    <property type="evidence" value="ECO:0007669"/>
    <property type="project" value="UniProtKB-SubCell"/>
</dbReference>
<dbReference type="Proteomes" id="UP000823914">
    <property type="component" value="Unassembled WGS sequence"/>
</dbReference>
<comment type="caution">
    <text evidence="9">The sequence shown here is derived from an EMBL/GenBank/DDBJ whole genome shotgun (WGS) entry which is preliminary data.</text>
</comment>
<dbReference type="PROSITE" id="PS50890">
    <property type="entry name" value="PUA"/>
    <property type="match status" value="1"/>
</dbReference>
<dbReference type="Gene3D" id="3.40.50.150">
    <property type="entry name" value="Vaccinia Virus protein VP39"/>
    <property type="match status" value="1"/>
</dbReference>
<dbReference type="Pfam" id="PF10672">
    <property type="entry name" value="Methyltrans_SAM"/>
    <property type="match status" value="1"/>
</dbReference>